<name>A0A4Q9Q3T6_9APHY</name>
<proteinExistence type="predicted"/>
<feature type="compositionally biased region" description="Polar residues" evidence="1">
    <location>
        <begin position="116"/>
        <end position="128"/>
    </location>
</feature>
<keyword evidence="2" id="KW-0472">Membrane</keyword>
<keyword evidence="2" id="KW-1133">Transmembrane helix</keyword>
<keyword evidence="2" id="KW-0812">Transmembrane</keyword>
<dbReference type="Proteomes" id="UP000292082">
    <property type="component" value="Unassembled WGS sequence"/>
</dbReference>
<gene>
    <name evidence="3" type="ORF">BD310DRAFT_153992</name>
</gene>
<reference evidence="3 4" key="1">
    <citation type="submission" date="2019-01" db="EMBL/GenBank/DDBJ databases">
        <title>Draft genome sequences of three monokaryotic isolates of the white-rot basidiomycete fungus Dichomitus squalens.</title>
        <authorList>
            <consortium name="DOE Joint Genome Institute"/>
            <person name="Lopez S.C."/>
            <person name="Andreopoulos B."/>
            <person name="Pangilinan J."/>
            <person name="Lipzen A."/>
            <person name="Riley R."/>
            <person name="Ahrendt S."/>
            <person name="Ng V."/>
            <person name="Barry K."/>
            <person name="Daum C."/>
            <person name="Grigoriev I.V."/>
            <person name="Hilden K.S."/>
            <person name="Makela M.R."/>
            <person name="de Vries R.P."/>
        </authorList>
    </citation>
    <scope>NUCLEOTIDE SEQUENCE [LARGE SCALE GENOMIC DNA]</scope>
    <source>
        <strain evidence="3 4">CBS 464.89</strain>
    </source>
</reference>
<dbReference type="AlphaFoldDB" id="A0A4Q9Q3T6"/>
<evidence type="ECO:0000313" key="3">
    <source>
        <dbReference type="EMBL" id="TBU61947.1"/>
    </source>
</evidence>
<feature type="transmembrane region" description="Helical" evidence="2">
    <location>
        <begin position="6"/>
        <end position="25"/>
    </location>
</feature>
<organism evidence="3 4">
    <name type="scientific">Dichomitus squalens</name>
    <dbReference type="NCBI Taxonomy" id="114155"/>
    <lineage>
        <taxon>Eukaryota</taxon>
        <taxon>Fungi</taxon>
        <taxon>Dikarya</taxon>
        <taxon>Basidiomycota</taxon>
        <taxon>Agaricomycotina</taxon>
        <taxon>Agaricomycetes</taxon>
        <taxon>Polyporales</taxon>
        <taxon>Polyporaceae</taxon>
        <taxon>Dichomitus</taxon>
    </lineage>
</organism>
<protein>
    <submittedName>
        <fullName evidence="3">Uncharacterized protein</fullName>
    </submittedName>
</protein>
<evidence type="ECO:0000256" key="2">
    <source>
        <dbReference type="SAM" id="Phobius"/>
    </source>
</evidence>
<sequence>MTSRPTFASVILLDGAIYFICLFILKFESNIVLFTEPLTSILIWRFMLDLQTVNSGNYPSRLPGCCSRPGVLARRFPCLRAYGRFSGILCHSKSTCRRRRPRTRQYPTAGRPASRTAGTPQSRALAQG</sequence>
<dbReference type="EMBL" id="ML145096">
    <property type="protein sequence ID" value="TBU61947.1"/>
    <property type="molecule type" value="Genomic_DNA"/>
</dbReference>
<evidence type="ECO:0000313" key="4">
    <source>
        <dbReference type="Proteomes" id="UP000292082"/>
    </source>
</evidence>
<evidence type="ECO:0000256" key="1">
    <source>
        <dbReference type="SAM" id="MobiDB-lite"/>
    </source>
</evidence>
<accession>A0A4Q9Q3T6</accession>
<keyword evidence="4" id="KW-1185">Reference proteome</keyword>
<feature type="region of interest" description="Disordered" evidence="1">
    <location>
        <begin position="96"/>
        <end position="128"/>
    </location>
</feature>